<dbReference type="InterPro" id="IPR050397">
    <property type="entry name" value="Env_Response_Regulators"/>
</dbReference>
<keyword evidence="7" id="KW-1185">Reference proteome</keyword>
<dbReference type="PANTHER" id="PTHR24567:SF74">
    <property type="entry name" value="HTH-TYPE TRANSCRIPTIONAL REGULATOR ARCR"/>
    <property type="match status" value="1"/>
</dbReference>
<evidence type="ECO:0000259" key="4">
    <source>
        <dbReference type="PROSITE" id="PS50042"/>
    </source>
</evidence>
<dbReference type="CDD" id="cd00038">
    <property type="entry name" value="CAP_ED"/>
    <property type="match status" value="1"/>
</dbReference>
<protein>
    <submittedName>
        <fullName evidence="6">Crp/Fnr family transcriptional regulator</fullName>
    </submittedName>
</protein>
<evidence type="ECO:0000259" key="5">
    <source>
        <dbReference type="PROSITE" id="PS51063"/>
    </source>
</evidence>
<dbReference type="InterPro" id="IPR012318">
    <property type="entry name" value="HTH_CRP"/>
</dbReference>
<sequence>MTRHGFGARLTDETWGRLIQAGRPQRYEPGSPIMNQGDPGGSVHLLLEGAVKVAMVRPDGSLVALAFRGPGEILGEFSAWSGAKRAATVLAVGPCQTRVFPTDRFRALAREWGLEDAVWGNILARQCESDELRAEQSALPAGRRLAAALLRLARTLGEPIDPEVSDGAVPRRRGVLLAISLSQRDIADYIGLSRTSVALEYTRLKELGAIRTGRKYVAIHDLDLLESLAEAGESEVI</sequence>
<dbReference type="EMBL" id="CP022753">
    <property type="protein sequence ID" value="ASU85158.1"/>
    <property type="molecule type" value="Genomic_DNA"/>
</dbReference>
<dbReference type="GO" id="GO:0003677">
    <property type="term" value="F:DNA binding"/>
    <property type="evidence" value="ECO:0007669"/>
    <property type="project" value="UniProtKB-KW"/>
</dbReference>
<dbReference type="InterPro" id="IPR000595">
    <property type="entry name" value="cNMP-bd_dom"/>
</dbReference>
<evidence type="ECO:0000313" key="7">
    <source>
        <dbReference type="Proteomes" id="UP000215005"/>
    </source>
</evidence>
<proteinExistence type="predicted"/>
<name>A0A223SAK4_9ACTN</name>
<dbReference type="KEGG" id="ngv:CDO52_22300"/>
<dbReference type="Pfam" id="PF00027">
    <property type="entry name" value="cNMP_binding"/>
    <property type="match status" value="1"/>
</dbReference>
<evidence type="ECO:0000256" key="1">
    <source>
        <dbReference type="ARBA" id="ARBA00023015"/>
    </source>
</evidence>
<dbReference type="InterPro" id="IPR036390">
    <property type="entry name" value="WH_DNA-bd_sf"/>
</dbReference>
<gene>
    <name evidence="6" type="ORF">CDO52_22300</name>
</gene>
<organism evidence="6 7">
    <name type="scientific">Nocardiopsis gilva YIM 90087</name>
    <dbReference type="NCBI Taxonomy" id="1235441"/>
    <lineage>
        <taxon>Bacteria</taxon>
        <taxon>Bacillati</taxon>
        <taxon>Actinomycetota</taxon>
        <taxon>Actinomycetes</taxon>
        <taxon>Streptosporangiales</taxon>
        <taxon>Nocardiopsidaceae</taxon>
        <taxon>Nocardiopsis</taxon>
    </lineage>
</organism>
<evidence type="ECO:0000256" key="3">
    <source>
        <dbReference type="ARBA" id="ARBA00023163"/>
    </source>
</evidence>
<dbReference type="InterPro" id="IPR036388">
    <property type="entry name" value="WH-like_DNA-bd_sf"/>
</dbReference>
<dbReference type="RefSeq" id="WP_094932669.1">
    <property type="nucleotide sequence ID" value="NZ_CP022753.1"/>
</dbReference>
<dbReference type="Proteomes" id="UP000215005">
    <property type="component" value="Chromosome"/>
</dbReference>
<dbReference type="SUPFAM" id="SSF51206">
    <property type="entry name" value="cAMP-binding domain-like"/>
    <property type="match status" value="1"/>
</dbReference>
<dbReference type="SMART" id="SM00419">
    <property type="entry name" value="HTH_CRP"/>
    <property type="match status" value="1"/>
</dbReference>
<evidence type="ECO:0000256" key="2">
    <source>
        <dbReference type="ARBA" id="ARBA00023125"/>
    </source>
</evidence>
<evidence type="ECO:0000313" key="6">
    <source>
        <dbReference type="EMBL" id="ASU85158.1"/>
    </source>
</evidence>
<keyword evidence="1" id="KW-0805">Transcription regulation</keyword>
<dbReference type="PANTHER" id="PTHR24567">
    <property type="entry name" value="CRP FAMILY TRANSCRIPTIONAL REGULATORY PROTEIN"/>
    <property type="match status" value="1"/>
</dbReference>
<dbReference type="AlphaFoldDB" id="A0A223SAK4"/>
<dbReference type="PROSITE" id="PS50042">
    <property type="entry name" value="CNMP_BINDING_3"/>
    <property type="match status" value="1"/>
</dbReference>
<feature type="domain" description="HTH crp-type" evidence="5">
    <location>
        <begin position="139"/>
        <end position="223"/>
    </location>
</feature>
<dbReference type="OrthoDB" id="41390at2"/>
<dbReference type="InterPro" id="IPR018490">
    <property type="entry name" value="cNMP-bd_dom_sf"/>
</dbReference>
<feature type="domain" description="Cyclic nucleotide-binding" evidence="4">
    <location>
        <begin position="6"/>
        <end position="108"/>
    </location>
</feature>
<dbReference type="SUPFAM" id="SSF46785">
    <property type="entry name" value="Winged helix' DNA-binding domain"/>
    <property type="match status" value="1"/>
</dbReference>
<reference evidence="6 7" key="1">
    <citation type="submission" date="2017-08" db="EMBL/GenBank/DDBJ databases">
        <title>The complete genome sequence of Nocardiopsis gilva YIM 90087.</title>
        <authorList>
            <person name="Yin M."/>
            <person name="Tang S."/>
        </authorList>
    </citation>
    <scope>NUCLEOTIDE SEQUENCE [LARGE SCALE GENOMIC DNA]</scope>
    <source>
        <strain evidence="6 7">YIM 90087</strain>
    </source>
</reference>
<dbReference type="GO" id="GO:0005829">
    <property type="term" value="C:cytosol"/>
    <property type="evidence" value="ECO:0007669"/>
    <property type="project" value="TreeGrafter"/>
</dbReference>
<keyword evidence="3" id="KW-0804">Transcription</keyword>
<dbReference type="Pfam" id="PF13545">
    <property type="entry name" value="HTH_Crp_2"/>
    <property type="match status" value="1"/>
</dbReference>
<accession>A0A223SAK4</accession>
<dbReference type="PROSITE" id="PS51063">
    <property type="entry name" value="HTH_CRP_2"/>
    <property type="match status" value="1"/>
</dbReference>
<keyword evidence="2" id="KW-0238">DNA-binding</keyword>
<dbReference type="InterPro" id="IPR014710">
    <property type="entry name" value="RmlC-like_jellyroll"/>
</dbReference>
<dbReference type="Gene3D" id="1.10.10.10">
    <property type="entry name" value="Winged helix-like DNA-binding domain superfamily/Winged helix DNA-binding domain"/>
    <property type="match status" value="1"/>
</dbReference>
<dbReference type="SMART" id="SM00100">
    <property type="entry name" value="cNMP"/>
    <property type="match status" value="1"/>
</dbReference>
<dbReference type="Gene3D" id="2.60.120.10">
    <property type="entry name" value="Jelly Rolls"/>
    <property type="match status" value="1"/>
</dbReference>
<dbReference type="GO" id="GO:0003700">
    <property type="term" value="F:DNA-binding transcription factor activity"/>
    <property type="evidence" value="ECO:0007669"/>
    <property type="project" value="TreeGrafter"/>
</dbReference>